<evidence type="ECO:0000256" key="7">
    <source>
        <dbReference type="ARBA" id="ARBA00023044"/>
    </source>
</evidence>
<evidence type="ECO:0000313" key="13">
    <source>
        <dbReference type="Proteomes" id="UP000306855"/>
    </source>
</evidence>
<dbReference type="InterPro" id="IPR004288">
    <property type="entry name" value="Competence_ComC"/>
</dbReference>
<dbReference type="GO" id="GO:0042742">
    <property type="term" value="P:defense response to bacterium"/>
    <property type="evidence" value="ECO:0007669"/>
    <property type="project" value="UniProtKB-KW"/>
</dbReference>
<keyword evidence="4" id="KW-0964">Secreted</keyword>
<sequence>MNNAKLNLFEELSTNDLQNIVGGKRVLGHHIVGATVIGIAALF</sequence>
<keyword evidence="5" id="KW-0929">Antimicrobial</keyword>
<protein>
    <submittedName>
        <fullName evidence="10">ComC/BlpC family peptide pheromone/bacteriocin</fullName>
    </submittedName>
</protein>
<evidence type="ECO:0000256" key="9">
    <source>
        <dbReference type="ARBA" id="ARBA00023287"/>
    </source>
</evidence>
<evidence type="ECO:0000256" key="6">
    <source>
        <dbReference type="ARBA" id="ARBA00023022"/>
    </source>
</evidence>
<dbReference type="GO" id="GO:0005186">
    <property type="term" value="F:pheromone activity"/>
    <property type="evidence" value="ECO:0007669"/>
    <property type="project" value="InterPro"/>
</dbReference>
<dbReference type="GO" id="GO:0031640">
    <property type="term" value="P:killing of cells of another organism"/>
    <property type="evidence" value="ECO:0007669"/>
    <property type="project" value="UniProtKB-KW"/>
</dbReference>
<dbReference type="InterPro" id="IPR010133">
    <property type="entry name" value="Bacteriocin_signal_seq"/>
</dbReference>
<dbReference type="OrthoDB" id="9868166at2"/>
<evidence type="ECO:0000256" key="4">
    <source>
        <dbReference type="ARBA" id="ARBA00022525"/>
    </source>
</evidence>
<evidence type="ECO:0000256" key="2">
    <source>
        <dbReference type="ARBA" id="ARBA00004613"/>
    </source>
</evidence>
<keyword evidence="9" id="KW-0178">Competence</keyword>
<evidence type="ECO:0000313" key="10">
    <source>
        <dbReference type="EMBL" id="RXV61261.1"/>
    </source>
</evidence>
<organism evidence="10 12">
    <name type="scientific">Ligilactobacillus murinus</name>
    <dbReference type="NCBI Taxonomy" id="1622"/>
    <lineage>
        <taxon>Bacteria</taxon>
        <taxon>Bacillati</taxon>
        <taxon>Bacillota</taxon>
        <taxon>Bacilli</taxon>
        <taxon>Lactobacillales</taxon>
        <taxon>Lactobacillaceae</taxon>
        <taxon>Ligilactobacillus</taxon>
    </lineage>
</organism>
<evidence type="ECO:0000256" key="1">
    <source>
        <dbReference type="ARBA" id="ARBA00002667"/>
    </source>
</evidence>
<dbReference type="EMBL" id="SRYK01000073">
    <property type="protein sequence ID" value="TGY52725.1"/>
    <property type="molecule type" value="Genomic_DNA"/>
</dbReference>
<keyword evidence="6" id="KW-0044">Antibiotic</keyword>
<dbReference type="NCBIfam" id="TIGR01847">
    <property type="entry name" value="bacteriocin_sig"/>
    <property type="match status" value="1"/>
</dbReference>
<comment type="function">
    <text evidence="1">Acts as a pheromone, induces cells to develop competence for genetic transformation.</text>
</comment>
<proteinExistence type="inferred from homology"/>
<evidence type="ECO:0000256" key="3">
    <source>
        <dbReference type="ARBA" id="ARBA00009039"/>
    </source>
</evidence>
<gene>
    <name evidence="10" type="ORF">D6C19_11540</name>
    <name evidence="11" type="ORF">E5340_10175</name>
</gene>
<reference evidence="10 12" key="1">
    <citation type="submission" date="2018-09" db="EMBL/GenBank/DDBJ databases">
        <title>Murine metabolic-syndrome-specific gut microbial biobank.</title>
        <authorList>
            <person name="Liu C."/>
        </authorList>
    </citation>
    <scope>NUCLEOTIDE SEQUENCE [LARGE SCALE GENOMIC DNA]</scope>
    <source>
        <strain evidence="10 12">C-30</strain>
    </source>
</reference>
<comment type="caution">
    <text evidence="10">The sequence shown here is derived from an EMBL/GenBank/DDBJ whole genome shotgun (WGS) entry which is preliminary data.</text>
</comment>
<dbReference type="RefSeq" id="WP_004049692.1">
    <property type="nucleotide sequence ID" value="NZ_CAYEUZ010000001.1"/>
</dbReference>
<comment type="subcellular location">
    <subcellularLocation>
        <location evidence="2">Secreted</location>
    </subcellularLocation>
</comment>
<comment type="similarity">
    <text evidence="3">Belongs to the ComC family.</text>
</comment>
<evidence type="ECO:0000313" key="11">
    <source>
        <dbReference type="EMBL" id="TGY52725.1"/>
    </source>
</evidence>
<dbReference type="EMBL" id="QZFR01000156">
    <property type="protein sequence ID" value="RXV61261.1"/>
    <property type="molecule type" value="Genomic_DNA"/>
</dbReference>
<evidence type="ECO:0000313" key="12">
    <source>
        <dbReference type="Proteomes" id="UP000289316"/>
    </source>
</evidence>
<evidence type="ECO:0000256" key="8">
    <source>
        <dbReference type="ARBA" id="ARBA00023048"/>
    </source>
</evidence>
<dbReference type="Proteomes" id="UP000289316">
    <property type="component" value="Unassembled WGS sequence"/>
</dbReference>
<dbReference type="Proteomes" id="UP000306855">
    <property type="component" value="Unassembled WGS sequence"/>
</dbReference>
<keyword evidence="8" id="KW-0078">Bacteriocin</keyword>
<name>A0A4Q1ZYG7_9LACO</name>
<dbReference type="Pfam" id="PF03047">
    <property type="entry name" value="ComC"/>
    <property type="match status" value="1"/>
</dbReference>
<reference evidence="11 13" key="2">
    <citation type="submission" date="2019-04" db="EMBL/GenBank/DDBJ databases">
        <title>Microbes associate with the intestines of laboratory mice.</title>
        <authorList>
            <person name="Navarre W."/>
            <person name="Wong E."/>
            <person name="Huang K."/>
            <person name="Tropini C."/>
            <person name="Ng K."/>
            <person name="Yu B."/>
        </authorList>
    </citation>
    <scope>NUCLEOTIDE SEQUENCE [LARGE SCALE GENOMIC DNA]</scope>
    <source>
        <strain evidence="11 13">NM26_J9</strain>
    </source>
</reference>
<dbReference type="AlphaFoldDB" id="A0A4Q1ZYG7"/>
<keyword evidence="7" id="KW-0588">Pheromone</keyword>
<dbReference type="GO" id="GO:0005576">
    <property type="term" value="C:extracellular region"/>
    <property type="evidence" value="ECO:0007669"/>
    <property type="project" value="UniProtKB-SubCell"/>
</dbReference>
<evidence type="ECO:0000256" key="5">
    <source>
        <dbReference type="ARBA" id="ARBA00022529"/>
    </source>
</evidence>
<accession>A0A4Q1ZYG7</accession>